<protein>
    <submittedName>
        <fullName evidence="1">Uncharacterized protein</fullName>
    </submittedName>
</protein>
<gene>
    <name evidence="1" type="ORF">CEN91_496</name>
</gene>
<evidence type="ECO:0000313" key="2">
    <source>
        <dbReference type="Proteomes" id="UP000315589"/>
    </source>
</evidence>
<comment type="caution">
    <text evidence="1">The sequence shown here is derived from an EMBL/GenBank/DDBJ whole genome shotgun (WGS) entry which is preliminary data.</text>
</comment>
<dbReference type="AlphaFoldDB" id="A0A554LHD1"/>
<accession>A0A554LHD1</accession>
<dbReference type="EMBL" id="VMGI01000073">
    <property type="protein sequence ID" value="TSC92283.1"/>
    <property type="molecule type" value="Genomic_DNA"/>
</dbReference>
<feature type="non-terminal residue" evidence="1">
    <location>
        <position position="1"/>
    </location>
</feature>
<evidence type="ECO:0000313" key="1">
    <source>
        <dbReference type="EMBL" id="TSC92283.1"/>
    </source>
</evidence>
<dbReference type="Proteomes" id="UP000315589">
    <property type="component" value="Unassembled WGS sequence"/>
</dbReference>
<name>A0A554LHD1_9BACT</name>
<proteinExistence type="predicted"/>
<reference evidence="1 2" key="1">
    <citation type="submission" date="2017-07" db="EMBL/GenBank/DDBJ databases">
        <title>Mechanisms for carbon and nitrogen cycling indicate functional differentiation within the Candidate Phyla Radiation.</title>
        <authorList>
            <person name="Danczak R.E."/>
            <person name="Johnston M.D."/>
            <person name="Kenah C."/>
            <person name="Slattery M."/>
            <person name="Wrighton K.C."/>
            <person name="Wilkins M.J."/>
        </authorList>
    </citation>
    <scope>NUCLEOTIDE SEQUENCE [LARGE SCALE GENOMIC DNA]</scope>
    <source>
        <strain evidence="1">Licking1014_85</strain>
    </source>
</reference>
<sequence length="43" mass="4994">LQQLEKAGLVKKKKDRAERRDVEALESAIDNLSMVLTEVRKKR</sequence>
<organism evidence="1 2">
    <name type="scientific">Candidatus Berkelbacteria bacterium Licking1014_85</name>
    <dbReference type="NCBI Taxonomy" id="2017148"/>
    <lineage>
        <taxon>Bacteria</taxon>
        <taxon>Candidatus Berkelbacteria</taxon>
    </lineage>
</organism>